<reference evidence="2" key="1">
    <citation type="submission" date="2020-02" db="EMBL/GenBank/DDBJ databases">
        <authorList>
            <person name="Meier V. D."/>
        </authorList>
    </citation>
    <scope>NUCLEOTIDE SEQUENCE</scope>
    <source>
        <strain evidence="2">AVDCRST_MAG54</strain>
    </source>
</reference>
<evidence type="ECO:0000313" key="2">
    <source>
        <dbReference type="EMBL" id="CAA9209810.1"/>
    </source>
</evidence>
<protein>
    <recommendedName>
        <fullName evidence="1">Peptidase M1 membrane alanine aminopeptidase domain-containing protein</fullName>
    </recommendedName>
</protein>
<accession>A0A6J4GYZ4</accession>
<feature type="domain" description="Peptidase M1 membrane alanine aminopeptidase" evidence="1">
    <location>
        <begin position="369"/>
        <end position="494"/>
    </location>
</feature>
<name>A0A6J4GYZ4_9PSEU</name>
<dbReference type="InterPro" id="IPR014782">
    <property type="entry name" value="Peptidase_M1_dom"/>
</dbReference>
<gene>
    <name evidence="2" type="ORF">AVDCRST_MAG54-35</name>
</gene>
<dbReference type="Gene3D" id="1.10.390.10">
    <property type="entry name" value="Neutral Protease Domain 2"/>
    <property type="match status" value="1"/>
</dbReference>
<sequence length="512" mass="54508">MPYYWRVPPESGSVVVHRVRPRRWACHAGLAPGPRAGSPARWRIISLILATLLGATACGSPGRSAAQADLAYPAGLWPQRPVVELTFDLAPDLSSAAGRERIVFTPDAPVCELVFRAWPNAPVLANQGTALLVTAATVDGRTTPPRVLPAGAPPEAPGTLIELPLPECVPPGQPVSADLAFTLTFGSDVGDRIGFSGDPPMAWFATGFPLLAWVRGQGWARDDAMAIPGEFATSETFDLRSLTVNAPSEFSVLGTGAATGATPGAAPGTTSHRFTAGAVRDVAVSAGRFDVWHTEVNSVRIHLGTPATGTRVPPRVWLDRIAQDMQFLSGLFGPFPYRDLWVSVIPAQGSGLEFPTALQFGDIGQDDLPSLVAHELSHQWFYALVGNNQAADPWLDEAFATYGGVVATNGEAGYALAAVTQDRRGDMGRPMRYWNEQGDFDGYVQSVYTQGGAVLVEARRRAGAIRFDAALRAYVAANAHQIAQPGDVARDFRELPEVRGLLVEYGALPPGS</sequence>
<dbReference type="InterPro" id="IPR027268">
    <property type="entry name" value="Peptidase_M4/M1_CTD_sf"/>
</dbReference>
<dbReference type="EMBL" id="CADCTH010000007">
    <property type="protein sequence ID" value="CAA9209810.1"/>
    <property type="molecule type" value="Genomic_DNA"/>
</dbReference>
<dbReference type="AlphaFoldDB" id="A0A6J4GYZ4"/>
<organism evidence="2">
    <name type="scientific">uncultured Actinomycetospora sp</name>
    <dbReference type="NCBI Taxonomy" id="1135996"/>
    <lineage>
        <taxon>Bacteria</taxon>
        <taxon>Bacillati</taxon>
        <taxon>Actinomycetota</taxon>
        <taxon>Actinomycetes</taxon>
        <taxon>Pseudonocardiales</taxon>
        <taxon>Pseudonocardiaceae</taxon>
        <taxon>Actinomycetospora</taxon>
        <taxon>environmental samples</taxon>
    </lineage>
</organism>
<proteinExistence type="predicted"/>
<dbReference type="SUPFAM" id="SSF55486">
    <property type="entry name" value="Metalloproteases ('zincins'), catalytic domain"/>
    <property type="match status" value="1"/>
</dbReference>
<evidence type="ECO:0000259" key="1">
    <source>
        <dbReference type="Pfam" id="PF01433"/>
    </source>
</evidence>
<dbReference type="Pfam" id="PF01433">
    <property type="entry name" value="Peptidase_M1"/>
    <property type="match status" value="1"/>
</dbReference>
<dbReference type="GO" id="GO:0008237">
    <property type="term" value="F:metallopeptidase activity"/>
    <property type="evidence" value="ECO:0007669"/>
    <property type="project" value="InterPro"/>
</dbReference>
<dbReference type="GO" id="GO:0008270">
    <property type="term" value="F:zinc ion binding"/>
    <property type="evidence" value="ECO:0007669"/>
    <property type="project" value="InterPro"/>
</dbReference>